<feature type="region of interest" description="Disordered" evidence="1">
    <location>
        <begin position="366"/>
        <end position="427"/>
    </location>
</feature>
<proteinExistence type="predicted"/>
<reference evidence="2 3" key="1">
    <citation type="submission" date="2019-12" db="EMBL/GenBank/DDBJ databases">
        <authorList>
            <person name="Kim Y.S."/>
        </authorList>
    </citation>
    <scope>NUCLEOTIDE SEQUENCE [LARGE SCALE GENOMIC DNA]</scope>
    <source>
        <strain evidence="2 3">MMS17-SY077</strain>
    </source>
</reference>
<evidence type="ECO:0000313" key="3">
    <source>
        <dbReference type="Proteomes" id="UP000438182"/>
    </source>
</evidence>
<dbReference type="Proteomes" id="UP000438182">
    <property type="component" value="Unassembled WGS sequence"/>
</dbReference>
<feature type="region of interest" description="Disordered" evidence="1">
    <location>
        <begin position="299"/>
        <end position="318"/>
    </location>
</feature>
<keyword evidence="3" id="KW-1185">Reference proteome</keyword>
<protein>
    <submittedName>
        <fullName evidence="2">Tetratricopeptide repeat protein</fullName>
    </submittedName>
</protein>
<dbReference type="SUPFAM" id="SSF48452">
    <property type="entry name" value="TPR-like"/>
    <property type="match status" value="1"/>
</dbReference>
<sequence length="427" mass="44080">MTDATTPPSDADHLDQDQARTGVETILRERRDAEQLLLDELWNFADPTLAEARFRDAADDDAYSSHLRSVLATQLARALGLQSKFDEGEAVLMAVETEPTGTGSRAIVREHPSTDGDDELVAAIAGAEAAALRARIALERGRLLASAGLPEDAVPVFTLAARESATAGSAFLALDALHMLALADVGHEEEWAAEALQMLETAQEPRTKRWAVAVNNNLGWHLHDDGRPEDALARFDAAATAADAYGTNEQRQLARWAIARCLRTLGRYDEALGIQRSLARSRPDDPWVHTEITLLEQALAGGPVGEPGGTEPTERPVAAGQPVGVGLAAVLAAAVGESAGPALTAAEDALAAEALVAEGATDSAAETAAGAAHAEVAPDAAPAPGSDAPESDAEAGYADGPAAAGTEADTDADADGEVSGGAPTIEP</sequence>
<dbReference type="InterPro" id="IPR011990">
    <property type="entry name" value="TPR-like_helical_dom_sf"/>
</dbReference>
<feature type="compositionally biased region" description="Low complexity" evidence="1">
    <location>
        <begin position="309"/>
        <end position="318"/>
    </location>
</feature>
<feature type="compositionally biased region" description="Low complexity" evidence="1">
    <location>
        <begin position="366"/>
        <end position="407"/>
    </location>
</feature>
<name>A0A6I4NTA0_9MICO</name>
<evidence type="ECO:0000313" key="2">
    <source>
        <dbReference type="EMBL" id="MWB97686.1"/>
    </source>
</evidence>
<dbReference type="EMBL" id="WSTA01000010">
    <property type="protein sequence ID" value="MWB97686.1"/>
    <property type="molecule type" value="Genomic_DNA"/>
</dbReference>
<comment type="caution">
    <text evidence="2">The sequence shown here is derived from an EMBL/GenBank/DDBJ whole genome shotgun (WGS) entry which is preliminary data.</text>
</comment>
<gene>
    <name evidence="2" type="ORF">GB864_03845</name>
</gene>
<dbReference type="RefSeq" id="WP_202106959.1">
    <property type="nucleotide sequence ID" value="NZ_WSTA01000010.1"/>
</dbReference>
<organism evidence="2 3">
    <name type="scientific">Agromyces seonyuensis</name>
    <dbReference type="NCBI Taxonomy" id="2662446"/>
    <lineage>
        <taxon>Bacteria</taxon>
        <taxon>Bacillati</taxon>
        <taxon>Actinomycetota</taxon>
        <taxon>Actinomycetes</taxon>
        <taxon>Micrococcales</taxon>
        <taxon>Microbacteriaceae</taxon>
        <taxon>Agromyces</taxon>
    </lineage>
</organism>
<accession>A0A6I4NTA0</accession>
<dbReference type="Gene3D" id="1.25.40.10">
    <property type="entry name" value="Tetratricopeptide repeat domain"/>
    <property type="match status" value="1"/>
</dbReference>
<evidence type="ECO:0000256" key="1">
    <source>
        <dbReference type="SAM" id="MobiDB-lite"/>
    </source>
</evidence>
<dbReference type="AlphaFoldDB" id="A0A6I4NTA0"/>